<evidence type="ECO:0000256" key="1">
    <source>
        <dbReference type="ARBA" id="ARBA00022723"/>
    </source>
</evidence>
<dbReference type="Gramene" id="ERM98369">
    <property type="protein sequence ID" value="ERM98369"/>
    <property type="gene ID" value="AMTR_s00072p00015740"/>
</dbReference>
<dbReference type="KEGG" id="atr:18426524"/>
<evidence type="ECO:0000259" key="5">
    <source>
        <dbReference type="SMART" id="SM00336"/>
    </source>
</evidence>
<dbReference type="OMA" id="ESCFTIP"/>
<evidence type="ECO:0000256" key="3">
    <source>
        <dbReference type="ARBA" id="ARBA00022833"/>
    </source>
</evidence>
<feature type="compositionally biased region" description="Basic and acidic residues" evidence="4">
    <location>
        <begin position="162"/>
        <end position="171"/>
    </location>
</feature>
<dbReference type="PANTHER" id="PTHR31717">
    <property type="entry name" value="ZINC FINGER PROTEIN CONSTANS-LIKE 10"/>
    <property type="match status" value="1"/>
</dbReference>
<feature type="compositionally biased region" description="Low complexity" evidence="4">
    <location>
        <begin position="142"/>
        <end position="153"/>
    </location>
</feature>
<dbReference type="GO" id="GO:0008270">
    <property type="term" value="F:zinc ion binding"/>
    <property type="evidence" value="ECO:0007669"/>
    <property type="project" value="UniProtKB-KW"/>
</dbReference>
<protein>
    <recommendedName>
        <fullName evidence="5">B box-type domain-containing protein</fullName>
    </recommendedName>
</protein>
<evidence type="ECO:0000313" key="7">
    <source>
        <dbReference type="Proteomes" id="UP000017836"/>
    </source>
</evidence>
<evidence type="ECO:0000256" key="2">
    <source>
        <dbReference type="ARBA" id="ARBA00022771"/>
    </source>
</evidence>
<name>W1NUM9_AMBTC</name>
<reference evidence="7" key="1">
    <citation type="journal article" date="2013" name="Science">
        <title>The Amborella genome and the evolution of flowering plants.</title>
        <authorList>
            <consortium name="Amborella Genome Project"/>
        </authorList>
    </citation>
    <scope>NUCLEOTIDE SEQUENCE [LARGE SCALE GENOMIC DNA]</scope>
</reference>
<proteinExistence type="predicted"/>
<dbReference type="SMART" id="SM00336">
    <property type="entry name" value="BBOX"/>
    <property type="match status" value="1"/>
</dbReference>
<feature type="compositionally biased region" description="Pro residues" evidence="4">
    <location>
        <begin position="130"/>
        <end position="141"/>
    </location>
</feature>
<dbReference type="STRING" id="13333.W1NUM9"/>
<keyword evidence="1" id="KW-0479">Metal-binding</keyword>
<keyword evidence="2" id="KW-0863">Zinc-finger</keyword>
<organism evidence="6 7">
    <name type="scientific">Amborella trichopoda</name>
    <dbReference type="NCBI Taxonomy" id="13333"/>
    <lineage>
        <taxon>Eukaryota</taxon>
        <taxon>Viridiplantae</taxon>
        <taxon>Streptophyta</taxon>
        <taxon>Embryophyta</taxon>
        <taxon>Tracheophyta</taxon>
        <taxon>Spermatophyta</taxon>
        <taxon>Magnoliopsida</taxon>
        <taxon>Amborellales</taxon>
        <taxon>Amborellaceae</taxon>
        <taxon>Amborella</taxon>
    </lineage>
</organism>
<feature type="domain" description="B box-type" evidence="5">
    <location>
        <begin position="1"/>
        <end position="45"/>
    </location>
</feature>
<dbReference type="PANTHER" id="PTHR31717:SF60">
    <property type="entry name" value="B-BOX TYPE ZINC FINGER FAMILY PROTEIN"/>
    <property type="match status" value="1"/>
</dbReference>
<dbReference type="OrthoDB" id="153872at2759"/>
<dbReference type="InterPro" id="IPR049808">
    <property type="entry name" value="CONSTANS-like_Bbox1"/>
</dbReference>
<dbReference type="EMBL" id="KI395332">
    <property type="protein sequence ID" value="ERM98369.1"/>
    <property type="molecule type" value="Genomic_DNA"/>
</dbReference>
<keyword evidence="7" id="KW-1185">Reference proteome</keyword>
<feature type="compositionally biased region" description="Polar residues" evidence="4">
    <location>
        <begin position="175"/>
        <end position="191"/>
    </location>
</feature>
<feature type="compositionally biased region" description="Acidic residues" evidence="4">
    <location>
        <begin position="84"/>
        <end position="122"/>
    </location>
</feature>
<evidence type="ECO:0000256" key="4">
    <source>
        <dbReference type="SAM" id="MobiDB-lite"/>
    </source>
</evidence>
<dbReference type="eggNOG" id="ENOG502S0GS">
    <property type="taxonomic scope" value="Eukaryota"/>
</dbReference>
<sequence>MRDCELCDLPAMMYCESDQASLCLECDAKVHGANFLVARHSRCLLCQVCQCPTPWRASGSKLGSAVSLCEKCVNSRHKQQSQHEEEEDGEEEEEEEDEEEEEMDDEADNGENVSDGDSEDGENQVVPWSLTPPPPPPPPSRSVPLPSSSSEESSQGRLNMKRLRDNADLHYQEGFGSSSSSPQRGNDQARSSGEDEANSISSCRPLKDRKRESMISVRQRSYASKSDIVQALRRLQQQRSDPNSSSINCRISKDHSPVDVLSTGSESPPV</sequence>
<gene>
    <name evidence="6" type="ORF">AMTR_s00072p00015740</name>
</gene>
<feature type="compositionally biased region" description="Polar residues" evidence="4">
    <location>
        <begin position="235"/>
        <end position="249"/>
    </location>
</feature>
<dbReference type="AlphaFoldDB" id="W1NUM9"/>
<dbReference type="Proteomes" id="UP000017836">
    <property type="component" value="Unassembled WGS sequence"/>
</dbReference>
<dbReference type="CDD" id="cd19821">
    <property type="entry name" value="Bbox1_BBX-like"/>
    <property type="match status" value="1"/>
</dbReference>
<keyword evidence="3" id="KW-0862">Zinc</keyword>
<dbReference type="InterPro" id="IPR000315">
    <property type="entry name" value="Znf_B-box"/>
</dbReference>
<feature type="region of interest" description="Disordered" evidence="4">
    <location>
        <begin position="77"/>
        <end position="270"/>
    </location>
</feature>
<evidence type="ECO:0000313" key="6">
    <source>
        <dbReference type="EMBL" id="ERM98369.1"/>
    </source>
</evidence>
<accession>W1NUM9</accession>
<dbReference type="HOGENOM" id="CLU_077017_0_0_1"/>